<accession>A0A9D7SZZ7</accession>
<feature type="transmembrane region" description="Helical" evidence="1">
    <location>
        <begin position="124"/>
        <end position="144"/>
    </location>
</feature>
<keyword evidence="1" id="KW-0812">Transmembrane</keyword>
<reference evidence="2 3" key="1">
    <citation type="submission" date="2020-10" db="EMBL/GenBank/DDBJ databases">
        <title>Connecting structure to function with the recovery of over 1000 high-quality activated sludge metagenome-assembled genomes encoding full-length rRNA genes using long-read sequencing.</title>
        <authorList>
            <person name="Singleton C.M."/>
            <person name="Petriglieri F."/>
            <person name="Kristensen J.M."/>
            <person name="Kirkegaard R.H."/>
            <person name="Michaelsen T.Y."/>
            <person name="Andersen M.H."/>
            <person name="Karst S.M."/>
            <person name="Dueholm M.S."/>
            <person name="Nielsen P.H."/>
            <person name="Albertsen M."/>
        </authorList>
    </citation>
    <scope>NUCLEOTIDE SEQUENCE [LARGE SCALE GENOMIC DNA]</scope>
    <source>
        <strain evidence="2">Ribe_18-Q3-R11-54_MAXAC.273</strain>
    </source>
</reference>
<feature type="transmembrane region" description="Helical" evidence="1">
    <location>
        <begin position="71"/>
        <end position="92"/>
    </location>
</feature>
<keyword evidence="1" id="KW-1133">Transmembrane helix</keyword>
<dbReference type="AlphaFoldDB" id="A0A9D7SZZ7"/>
<evidence type="ECO:0000256" key="1">
    <source>
        <dbReference type="SAM" id="Phobius"/>
    </source>
</evidence>
<evidence type="ECO:0000313" key="2">
    <source>
        <dbReference type="EMBL" id="MBK9985311.1"/>
    </source>
</evidence>
<organism evidence="2 3">
    <name type="scientific">Candidatus Opimibacter skivensis</name>
    <dbReference type="NCBI Taxonomy" id="2982028"/>
    <lineage>
        <taxon>Bacteria</taxon>
        <taxon>Pseudomonadati</taxon>
        <taxon>Bacteroidota</taxon>
        <taxon>Saprospiria</taxon>
        <taxon>Saprospirales</taxon>
        <taxon>Saprospiraceae</taxon>
        <taxon>Candidatus Opimibacter</taxon>
    </lineage>
</organism>
<gene>
    <name evidence="2" type="ORF">IPP15_23730</name>
</gene>
<keyword evidence="1" id="KW-0472">Membrane</keyword>
<dbReference type="Proteomes" id="UP000808337">
    <property type="component" value="Unassembled WGS sequence"/>
</dbReference>
<dbReference type="EMBL" id="JADKGY010000035">
    <property type="protein sequence ID" value="MBK9985311.1"/>
    <property type="molecule type" value="Genomic_DNA"/>
</dbReference>
<evidence type="ECO:0000313" key="3">
    <source>
        <dbReference type="Proteomes" id="UP000808337"/>
    </source>
</evidence>
<proteinExistence type="predicted"/>
<feature type="transmembrane region" description="Helical" evidence="1">
    <location>
        <begin position="47"/>
        <end position="65"/>
    </location>
</feature>
<sequence length="199" mass="23316">MELDELKNQWKQTDKLQKLKNQNIMELIQNKSNGPIAELKRSFKNQIIGMTVLPIAIIAANLEHIDKTFSSALFWFFILFCISVIIFARLNYAIVKKMEGMDGKVKSNLEQQIVILETRTRRKLFGIHTACLLFIVLLEVLPYFQNFRMLNKWHSLSPFIRVGGYIALFLYQYFITRMGSRRGSEQHLANLKELVKQMQ</sequence>
<name>A0A9D7SZZ7_9BACT</name>
<comment type="caution">
    <text evidence="2">The sequence shown here is derived from an EMBL/GenBank/DDBJ whole genome shotgun (WGS) entry which is preliminary data.</text>
</comment>
<protein>
    <submittedName>
        <fullName evidence="2">Uncharacterized protein</fullName>
    </submittedName>
</protein>
<feature type="transmembrane region" description="Helical" evidence="1">
    <location>
        <begin position="156"/>
        <end position="174"/>
    </location>
</feature>